<dbReference type="PANTHER" id="PTHR24220:SF86">
    <property type="entry name" value="ABC TRANSPORTER ABCH.1"/>
    <property type="match status" value="1"/>
</dbReference>
<dbReference type="OrthoDB" id="302885at2157"/>
<keyword evidence="6" id="KW-1185">Reference proteome</keyword>
<dbReference type="GO" id="GO:0098796">
    <property type="term" value="C:membrane protein complex"/>
    <property type="evidence" value="ECO:0007669"/>
    <property type="project" value="UniProtKB-ARBA"/>
</dbReference>
<evidence type="ECO:0000313" key="5">
    <source>
        <dbReference type="EMBL" id="SFR87205.1"/>
    </source>
</evidence>
<organism evidence="5 6">
    <name type="scientific">Halomicrobium zhouii</name>
    <dbReference type="NCBI Taxonomy" id="767519"/>
    <lineage>
        <taxon>Archaea</taxon>
        <taxon>Methanobacteriati</taxon>
        <taxon>Methanobacteriota</taxon>
        <taxon>Stenosarchaea group</taxon>
        <taxon>Halobacteria</taxon>
        <taxon>Halobacteriales</taxon>
        <taxon>Haloarculaceae</taxon>
        <taxon>Halomicrobium</taxon>
    </lineage>
</organism>
<dbReference type="InterPro" id="IPR003439">
    <property type="entry name" value="ABC_transporter-like_ATP-bd"/>
</dbReference>
<keyword evidence="1" id="KW-0813">Transport</keyword>
<dbReference type="PANTHER" id="PTHR24220">
    <property type="entry name" value="IMPORT ATP-BINDING PROTEIN"/>
    <property type="match status" value="1"/>
</dbReference>
<evidence type="ECO:0000256" key="2">
    <source>
        <dbReference type="ARBA" id="ARBA00022741"/>
    </source>
</evidence>
<dbReference type="GO" id="GO:0016887">
    <property type="term" value="F:ATP hydrolysis activity"/>
    <property type="evidence" value="ECO:0007669"/>
    <property type="project" value="InterPro"/>
</dbReference>
<dbReference type="STRING" id="767519.SAMN05216559_0322"/>
<dbReference type="FunFam" id="3.40.50.300:FF:000032">
    <property type="entry name" value="Export ABC transporter ATP-binding protein"/>
    <property type="match status" value="1"/>
</dbReference>
<dbReference type="PROSITE" id="PS50893">
    <property type="entry name" value="ABC_TRANSPORTER_2"/>
    <property type="match status" value="1"/>
</dbReference>
<dbReference type="RefSeq" id="WP_089813256.1">
    <property type="nucleotide sequence ID" value="NZ_FOZK01000001.1"/>
</dbReference>
<dbReference type="InterPro" id="IPR015854">
    <property type="entry name" value="ABC_transpr_LolD-like"/>
</dbReference>
<dbReference type="GO" id="GO:0022857">
    <property type="term" value="F:transmembrane transporter activity"/>
    <property type="evidence" value="ECO:0007669"/>
    <property type="project" value="UniProtKB-ARBA"/>
</dbReference>
<reference evidence="5 6" key="1">
    <citation type="submission" date="2016-10" db="EMBL/GenBank/DDBJ databases">
        <authorList>
            <person name="de Groot N.N."/>
        </authorList>
    </citation>
    <scope>NUCLEOTIDE SEQUENCE [LARGE SCALE GENOMIC DNA]</scope>
    <source>
        <strain evidence="5 6">CGMCC 1.10457</strain>
    </source>
</reference>
<feature type="domain" description="ABC transporter" evidence="4">
    <location>
        <begin position="22"/>
        <end position="252"/>
    </location>
</feature>
<dbReference type="Gene3D" id="3.40.50.300">
    <property type="entry name" value="P-loop containing nucleotide triphosphate hydrolases"/>
    <property type="match status" value="1"/>
</dbReference>
<dbReference type="GO" id="GO:0005886">
    <property type="term" value="C:plasma membrane"/>
    <property type="evidence" value="ECO:0007669"/>
    <property type="project" value="TreeGrafter"/>
</dbReference>
<keyword evidence="3 5" id="KW-0067">ATP-binding</keyword>
<dbReference type="SMART" id="SM00382">
    <property type="entry name" value="AAA"/>
    <property type="match status" value="1"/>
</dbReference>
<evidence type="ECO:0000256" key="3">
    <source>
        <dbReference type="ARBA" id="ARBA00022840"/>
    </source>
</evidence>
<dbReference type="InterPro" id="IPR017871">
    <property type="entry name" value="ABC_transporter-like_CS"/>
</dbReference>
<evidence type="ECO:0000259" key="4">
    <source>
        <dbReference type="PROSITE" id="PS50893"/>
    </source>
</evidence>
<dbReference type="GO" id="GO:0005524">
    <property type="term" value="F:ATP binding"/>
    <property type="evidence" value="ECO:0007669"/>
    <property type="project" value="UniProtKB-KW"/>
</dbReference>
<dbReference type="Proteomes" id="UP000199062">
    <property type="component" value="Unassembled WGS sequence"/>
</dbReference>
<dbReference type="InterPro" id="IPR027417">
    <property type="entry name" value="P-loop_NTPase"/>
</dbReference>
<dbReference type="InterPro" id="IPR003593">
    <property type="entry name" value="AAA+_ATPase"/>
</dbReference>
<dbReference type="Pfam" id="PF00005">
    <property type="entry name" value="ABC_tran"/>
    <property type="match status" value="1"/>
</dbReference>
<dbReference type="AlphaFoldDB" id="A0A1I6K7H2"/>
<keyword evidence="2" id="KW-0547">Nucleotide-binding</keyword>
<gene>
    <name evidence="5" type="ORF">SAMN05216559_0322</name>
</gene>
<dbReference type="InterPro" id="IPR017911">
    <property type="entry name" value="MacB-like_ATP-bd"/>
</dbReference>
<evidence type="ECO:0000313" key="6">
    <source>
        <dbReference type="Proteomes" id="UP000199062"/>
    </source>
</evidence>
<dbReference type="CDD" id="cd03255">
    <property type="entry name" value="ABC_MJ0796_LolCDE_FtsE"/>
    <property type="match status" value="1"/>
</dbReference>
<dbReference type="EMBL" id="FOZK01000001">
    <property type="protein sequence ID" value="SFR87205.1"/>
    <property type="molecule type" value="Genomic_DNA"/>
</dbReference>
<sequence>MSSRNQGRSVTREGASERAVIAACESLVREYTRGSGGGWFGSGNLPTVRALDGVSLSVRRGEIVGIEGPSGSGKSTLLHLLAALDTPTAGELTVAGEDVRRRSERGRAKLRLEHIGLVFQRFHLLPALSARANVALPLVELGWSKRQRRERATSLLEDVGLGERATHRPGQLSGGEQQRVAIARALATEPDLLIADEPTGELDTATGRQVLDLFEDLGENHAIVLASHDQPTLAIADRVISLRDGRVQGADR</sequence>
<evidence type="ECO:0000256" key="1">
    <source>
        <dbReference type="ARBA" id="ARBA00022448"/>
    </source>
</evidence>
<dbReference type="PROSITE" id="PS00211">
    <property type="entry name" value="ABC_TRANSPORTER_1"/>
    <property type="match status" value="1"/>
</dbReference>
<proteinExistence type="predicted"/>
<name>A0A1I6K7H2_9EURY</name>
<dbReference type="SUPFAM" id="SSF52540">
    <property type="entry name" value="P-loop containing nucleoside triphosphate hydrolases"/>
    <property type="match status" value="1"/>
</dbReference>
<accession>A0A1I6K7H2</accession>
<protein>
    <submittedName>
        <fullName evidence="5">Putative ABC transport system ATP-binding protein</fullName>
    </submittedName>
</protein>